<evidence type="ECO:0000313" key="2">
    <source>
        <dbReference type="Proteomes" id="UP000062833"/>
    </source>
</evidence>
<dbReference type="PATRIC" id="fig|656366.3.peg.2131"/>
<dbReference type="KEGG" id="aaq:AOC05_09865"/>
<dbReference type="EMBL" id="CP012677">
    <property type="protein sequence ID" value="ALE92540.1"/>
    <property type="molecule type" value="Genomic_DNA"/>
</dbReference>
<name>A0A0M4QYT3_9MICC</name>
<dbReference type="AlphaFoldDB" id="A0A0M4QYT3"/>
<gene>
    <name evidence="1" type="ORF">AOC05_09865</name>
</gene>
<sequence length="86" mass="9397">MHTPRLARIVGAMVRLIAVAFSSALTFSAQILTARTNAMLNERLTHAATSFRTFCPVPDHGRYTSSAGFDTAGLEQFRAHRRSACS</sequence>
<keyword evidence="2" id="KW-1185">Reference proteome</keyword>
<accession>A0A0M4QYT3</accession>
<dbReference type="RefSeq" id="WP_062007071.1">
    <property type="nucleotide sequence ID" value="NZ_CP012677.1"/>
</dbReference>
<proteinExistence type="predicted"/>
<reference evidence="2" key="1">
    <citation type="submission" date="2015-09" db="EMBL/GenBank/DDBJ databases">
        <title>Complete genome of Arthrobacter alpinus strain R3.8.</title>
        <authorList>
            <person name="See-Too W.S."/>
            <person name="Chan K.G."/>
        </authorList>
    </citation>
    <scope>NUCLEOTIDE SEQUENCE [LARGE SCALE GENOMIC DNA]</scope>
    <source>
        <strain evidence="2">R3.8</strain>
    </source>
</reference>
<protein>
    <submittedName>
        <fullName evidence="1">Uncharacterized protein</fullName>
    </submittedName>
</protein>
<organism evidence="1 2">
    <name type="scientific">Arthrobacter alpinus</name>
    <dbReference type="NCBI Taxonomy" id="656366"/>
    <lineage>
        <taxon>Bacteria</taxon>
        <taxon>Bacillati</taxon>
        <taxon>Actinomycetota</taxon>
        <taxon>Actinomycetes</taxon>
        <taxon>Micrococcales</taxon>
        <taxon>Micrococcaceae</taxon>
        <taxon>Arthrobacter</taxon>
    </lineage>
</organism>
<evidence type="ECO:0000313" key="1">
    <source>
        <dbReference type="EMBL" id="ALE92540.1"/>
    </source>
</evidence>
<dbReference type="Proteomes" id="UP000062833">
    <property type="component" value="Chromosome"/>
</dbReference>